<gene>
    <name evidence="1" type="ORF">AVEN_60405_1</name>
</gene>
<dbReference type="AlphaFoldDB" id="A0A4Y2H369"/>
<sequence>MGRRSVCCHQNRRSEPNFGQDPSTATLSTLMHVHSITQKCNEPDFLIDWGIFFLPISPLLLKRERWLALKPRSYGLSFHEFRPLFALFPIFGTGRIDVARGLEVHLLFPANPSNPSEQTRRSPFQLQRNTFRLCL</sequence>
<comment type="caution">
    <text evidence="1">The sequence shown here is derived from an EMBL/GenBank/DDBJ whole genome shotgun (WGS) entry which is preliminary data.</text>
</comment>
<evidence type="ECO:0000313" key="1">
    <source>
        <dbReference type="EMBL" id="GBM59208.1"/>
    </source>
</evidence>
<proteinExistence type="predicted"/>
<dbReference type="Proteomes" id="UP000499080">
    <property type="component" value="Unassembled WGS sequence"/>
</dbReference>
<accession>A0A4Y2H369</accession>
<organism evidence="1 2">
    <name type="scientific">Araneus ventricosus</name>
    <name type="common">Orbweaver spider</name>
    <name type="synonym">Epeira ventricosa</name>
    <dbReference type="NCBI Taxonomy" id="182803"/>
    <lineage>
        <taxon>Eukaryota</taxon>
        <taxon>Metazoa</taxon>
        <taxon>Ecdysozoa</taxon>
        <taxon>Arthropoda</taxon>
        <taxon>Chelicerata</taxon>
        <taxon>Arachnida</taxon>
        <taxon>Araneae</taxon>
        <taxon>Araneomorphae</taxon>
        <taxon>Entelegynae</taxon>
        <taxon>Araneoidea</taxon>
        <taxon>Araneidae</taxon>
        <taxon>Araneus</taxon>
    </lineage>
</organism>
<protein>
    <submittedName>
        <fullName evidence="1">Uncharacterized protein</fullName>
    </submittedName>
</protein>
<dbReference type="EMBL" id="BGPR01001671">
    <property type="protein sequence ID" value="GBM59208.1"/>
    <property type="molecule type" value="Genomic_DNA"/>
</dbReference>
<keyword evidence="2" id="KW-1185">Reference proteome</keyword>
<reference evidence="1 2" key="1">
    <citation type="journal article" date="2019" name="Sci. Rep.">
        <title>Orb-weaving spider Araneus ventricosus genome elucidates the spidroin gene catalogue.</title>
        <authorList>
            <person name="Kono N."/>
            <person name="Nakamura H."/>
            <person name="Ohtoshi R."/>
            <person name="Moran D.A.P."/>
            <person name="Shinohara A."/>
            <person name="Yoshida Y."/>
            <person name="Fujiwara M."/>
            <person name="Mori M."/>
            <person name="Tomita M."/>
            <person name="Arakawa K."/>
        </authorList>
    </citation>
    <scope>NUCLEOTIDE SEQUENCE [LARGE SCALE GENOMIC DNA]</scope>
</reference>
<evidence type="ECO:0000313" key="2">
    <source>
        <dbReference type="Proteomes" id="UP000499080"/>
    </source>
</evidence>
<name>A0A4Y2H369_ARAVE</name>